<dbReference type="InterPro" id="IPR005149">
    <property type="entry name" value="Tscrpt_reg_PadR_N"/>
</dbReference>
<comment type="caution">
    <text evidence="3">The sequence shown here is derived from an EMBL/GenBank/DDBJ whole genome shotgun (WGS) entry which is preliminary data.</text>
</comment>
<dbReference type="InterPro" id="IPR036390">
    <property type="entry name" value="WH_DNA-bd_sf"/>
</dbReference>
<evidence type="ECO:0000313" key="3">
    <source>
        <dbReference type="EMBL" id="GIF91913.1"/>
    </source>
</evidence>
<name>A0A8J3K304_9ACTN</name>
<evidence type="ECO:0000256" key="1">
    <source>
        <dbReference type="SAM" id="MobiDB-lite"/>
    </source>
</evidence>
<reference evidence="3 4" key="1">
    <citation type="submission" date="2021-01" db="EMBL/GenBank/DDBJ databases">
        <title>Whole genome shotgun sequence of Catellatospora chokoriensis NBRC 107358.</title>
        <authorList>
            <person name="Komaki H."/>
            <person name="Tamura T."/>
        </authorList>
    </citation>
    <scope>NUCLEOTIDE SEQUENCE [LARGE SCALE GENOMIC DNA]</scope>
    <source>
        <strain evidence="3 4">NBRC 107358</strain>
    </source>
</reference>
<dbReference type="Pfam" id="PF03551">
    <property type="entry name" value="PadR"/>
    <property type="match status" value="1"/>
</dbReference>
<protein>
    <recommendedName>
        <fullName evidence="2">Transcription regulator PadR N-terminal domain-containing protein</fullName>
    </recommendedName>
</protein>
<evidence type="ECO:0000313" key="4">
    <source>
        <dbReference type="Proteomes" id="UP000619293"/>
    </source>
</evidence>
<dbReference type="EMBL" id="BONG01000037">
    <property type="protein sequence ID" value="GIF91913.1"/>
    <property type="molecule type" value="Genomic_DNA"/>
</dbReference>
<dbReference type="Gene3D" id="1.10.10.10">
    <property type="entry name" value="Winged helix-like DNA-binding domain superfamily/Winged helix DNA-binding domain"/>
    <property type="match status" value="1"/>
</dbReference>
<dbReference type="SUPFAM" id="SSF46785">
    <property type="entry name" value="Winged helix' DNA-binding domain"/>
    <property type="match status" value="1"/>
</dbReference>
<feature type="domain" description="Transcription regulator PadR N-terminal" evidence="2">
    <location>
        <begin position="36"/>
        <end position="80"/>
    </location>
</feature>
<keyword evidence="4" id="KW-1185">Reference proteome</keyword>
<dbReference type="AlphaFoldDB" id="A0A8J3K304"/>
<accession>A0A8J3K304</accession>
<proteinExistence type="predicted"/>
<gene>
    <name evidence="3" type="ORF">Cch02nite_53570</name>
</gene>
<sequence>MNAELRLTVPVARVLAALVADPAGDHYGMELMHSSGLPSGTLYPILARLTEAGWLDKRWEDIDPSTAGRPARAYYRLTPAALPVARQRLAELHEQTRPGPAHAAGKEATA</sequence>
<dbReference type="RefSeq" id="WP_191837123.1">
    <property type="nucleotide sequence ID" value="NZ_BAAALB010000001.1"/>
</dbReference>
<dbReference type="Proteomes" id="UP000619293">
    <property type="component" value="Unassembled WGS sequence"/>
</dbReference>
<organism evidence="3 4">
    <name type="scientific">Catellatospora chokoriensis</name>
    <dbReference type="NCBI Taxonomy" id="310353"/>
    <lineage>
        <taxon>Bacteria</taxon>
        <taxon>Bacillati</taxon>
        <taxon>Actinomycetota</taxon>
        <taxon>Actinomycetes</taxon>
        <taxon>Micromonosporales</taxon>
        <taxon>Micromonosporaceae</taxon>
        <taxon>Catellatospora</taxon>
    </lineage>
</organism>
<evidence type="ECO:0000259" key="2">
    <source>
        <dbReference type="Pfam" id="PF03551"/>
    </source>
</evidence>
<feature type="region of interest" description="Disordered" evidence="1">
    <location>
        <begin position="88"/>
        <end position="110"/>
    </location>
</feature>
<dbReference type="InterPro" id="IPR036388">
    <property type="entry name" value="WH-like_DNA-bd_sf"/>
</dbReference>